<evidence type="ECO:0000256" key="1">
    <source>
        <dbReference type="SAM" id="MobiDB-lite"/>
    </source>
</evidence>
<accession>A0A9P8Y829</accession>
<feature type="region of interest" description="Disordered" evidence="1">
    <location>
        <begin position="212"/>
        <end position="233"/>
    </location>
</feature>
<dbReference type="EMBL" id="JAGTJQ010000004">
    <property type="protein sequence ID" value="KAH7032718.1"/>
    <property type="molecule type" value="Genomic_DNA"/>
</dbReference>
<feature type="region of interest" description="Disordered" evidence="1">
    <location>
        <begin position="940"/>
        <end position="965"/>
    </location>
</feature>
<name>A0A9P8Y829_9PEZI</name>
<feature type="compositionally biased region" description="Acidic residues" evidence="1">
    <location>
        <begin position="955"/>
        <end position="965"/>
    </location>
</feature>
<comment type="caution">
    <text evidence="2">The sequence shown here is derived from an EMBL/GenBank/DDBJ whole genome shotgun (WGS) entry which is preliminary data.</text>
</comment>
<keyword evidence="3" id="KW-1185">Reference proteome</keyword>
<proteinExistence type="predicted"/>
<dbReference type="AlphaFoldDB" id="A0A9P8Y829"/>
<gene>
    <name evidence="2" type="ORF">B0I36DRAFT_382737</name>
</gene>
<protein>
    <submittedName>
        <fullName evidence="2">Uncharacterized protein</fullName>
    </submittedName>
</protein>
<feature type="region of interest" description="Disordered" evidence="1">
    <location>
        <begin position="435"/>
        <end position="487"/>
    </location>
</feature>
<evidence type="ECO:0000313" key="2">
    <source>
        <dbReference type="EMBL" id="KAH7032718.1"/>
    </source>
</evidence>
<feature type="compositionally biased region" description="Low complexity" evidence="1">
    <location>
        <begin position="1063"/>
        <end position="1075"/>
    </location>
</feature>
<feature type="region of interest" description="Disordered" evidence="1">
    <location>
        <begin position="1126"/>
        <end position="1160"/>
    </location>
</feature>
<feature type="compositionally biased region" description="Basic and acidic residues" evidence="1">
    <location>
        <begin position="435"/>
        <end position="449"/>
    </location>
</feature>
<dbReference type="GeneID" id="70190480"/>
<dbReference type="OrthoDB" id="4455544at2759"/>
<evidence type="ECO:0000313" key="3">
    <source>
        <dbReference type="Proteomes" id="UP000756346"/>
    </source>
</evidence>
<feature type="compositionally biased region" description="Gly residues" evidence="1">
    <location>
        <begin position="1195"/>
        <end position="1242"/>
    </location>
</feature>
<dbReference type="Proteomes" id="UP000756346">
    <property type="component" value="Unassembled WGS sequence"/>
</dbReference>
<organism evidence="2 3">
    <name type="scientific">Microdochium trichocladiopsis</name>
    <dbReference type="NCBI Taxonomy" id="1682393"/>
    <lineage>
        <taxon>Eukaryota</taxon>
        <taxon>Fungi</taxon>
        <taxon>Dikarya</taxon>
        <taxon>Ascomycota</taxon>
        <taxon>Pezizomycotina</taxon>
        <taxon>Sordariomycetes</taxon>
        <taxon>Xylariomycetidae</taxon>
        <taxon>Xylariales</taxon>
        <taxon>Microdochiaceae</taxon>
        <taxon>Microdochium</taxon>
    </lineage>
</organism>
<sequence>MATKTRGLFTSTRLSRHDDVQDSVLQDIIQIIRDAMNEPGHSHIATRWSPMPSDASTSLRKEVEDLYWHGARAEVQHVLDTLFWWESPKLKDKLIPTDDERDTFVHGFDTFIDQVSLDGRRFATQAARCRYETSGPEHTGFYRVALERTAQDTRRQIRAERIKCDVREQAEARLTHARDSDTLSRSRTRMFMRAIGLLDIDKILEHEIGGKYNEPTQDLSKREKADQPQRSAVPQLEVRSINKKTGLPVVAPVLCSACNDAIRGSSYEYLQQDHPLPPGAHNKDDMQRSKLSRRFTICETCRSVLPVKLQSRFSKTYKHSIITSELTTAKHSHQLCKCPVRTSSTAEHMDQNFNKFPMHKSAKHSGVLDTGPDHRMQIFNGESVLGPTTCGLMKLPMVVARASKQAMEVAPQASSWRSSAMVSTTRRFVGSLTRDKLPGISSKKGESKVPSHSGVATRTTGCEAYGDKAPNSDKDSGGGIDGPKHGLAAKVDSQWDEERLGGHKSLRLGPLMFETGIPENGSPRILISLRDDLHCGPNRPKVGTGTEPTDRGLALGLTDRIDSDFEGEKTTTKIRLYRSTSEVWRDRHDSETNVRRRIACVEKQVVGSPFSCTDNAAETAILDDLVILAQRLSCPPEGQTVSDCDVKALEPQDSTEVQASLDLLMDRLKHVLSPRLDKYLDEIIPQLLNMPSHLLPPTTMSQTRSKHASDSWAFCDFIMRSPVWHRLAGPELQTHPASSLKEDSKHSANHCGELLYTISFVCHPNRGRGRSTKIRAQQTELPRTKYDARRGFTQDYLLSPSQSGQRHSSDMFDSLQEFWHDWAGFRQNLYCYQDLFPWDCTEAYGRNLITCGTSTGRLPACNLAKHLWAFPYDSWSLISLHLTRARTDYPGKSSAQLNDAEWAQNRLLLACALEELTVAAGCMAEHPLFRVATAWLATPVPTSDDTTSDTKTLDIDDETDTDDDDEVHLDHDDHVKLGGIHRAQPFGYAMLHSPPSKPVLAPWVHLRHADKVSEYEDLRRAKMRAFDVGFGADNGGSSERAVPPHHGQRSRLGYTTGRDEDSVTPSGGSSSTSDSAGNMLTPDGGYSAAYLMATRRVLDGGQQGCSQGYQDLPAIYTSLLVDGHTAGKGRKGGAASTRSSSPWSGIHGSGLSGNAGSTRAGAGGSSPWFYDFSGILYQVDAGIGVGGEDAHGTSHGHGGGGGGGGGYSEGGGSSGGGDSGGGGSSGGGGDSGGGGGGGYGGF</sequence>
<reference evidence="2" key="1">
    <citation type="journal article" date="2021" name="Nat. Commun.">
        <title>Genetic determinants of endophytism in the Arabidopsis root mycobiome.</title>
        <authorList>
            <person name="Mesny F."/>
            <person name="Miyauchi S."/>
            <person name="Thiergart T."/>
            <person name="Pickel B."/>
            <person name="Atanasova L."/>
            <person name="Karlsson M."/>
            <person name="Huettel B."/>
            <person name="Barry K.W."/>
            <person name="Haridas S."/>
            <person name="Chen C."/>
            <person name="Bauer D."/>
            <person name="Andreopoulos W."/>
            <person name="Pangilinan J."/>
            <person name="LaButti K."/>
            <person name="Riley R."/>
            <person name="Lipzen A."/>
            <person name="Clum A."/>
            <person name="Drula E."/>
            <person name="Henrissat B."/>
            <person name="Kohler A."/>
            <person name="Grigoriev I.V."/>
            <person name="Martin F.M."/>
            <person name="Hacquard S."/>
        </authorList>
    </citation>
    <scope>NUCLEOTIDE SEQUENCE</scope>
    <source>
        <strain evidence="2">MPI-CAGE-CH-0230</strain>
    </source>
</reference>
<feature type="region of interest" description="Disordered" evidence="1">
    <location>
        <begin position="1188"/>
        <end position="1242"/>
    </location>
</feature>
<dbReference type="RefSeq" id="XP_046013550.1">
    <property type="nucleotide sequence ID" value="XM_046160934.1"/>
</dbReference>
<feature type="region of interest" description="Disordered" evidence="1">
    <location>
        <begin position="1032"/>
        <end position="1079"/>
    </location>
</feature>